<name>A0A8T0GDR9_CERPU</name>
<keyword evidence="2" id="KW-1185">Reference proteome</keyword>
<gene>
    <name evidence="1" type="ORF">KC19_11G107700</name>
</gene>
<evidence type="ECO:0000313" key="1">
    <source>
        <dbReference type="EMBL" id="KAG0557173.1"/>
    </source>
</evidence>
<organism evidence="1 2">
    <name type="scientific">Ceratodon purpureus</name>
    <name type="common">Fire moss</name>
    <name type="synonym">Dicranum purpureum</name>
    <dbReference type="NCBI Taxonomy" id="3225"/>
    <lineage>
        <taxon>Eukaryota</taxon>
        <taxon>Viridiplantae</taxon>
        <taxon>Streptophyta</taxon>
        <taxon>Embryophyta</taxon>
        <taxon>Bryophyta</taxon>
        <taxon>Bryophytina</taxon>
        <taxon>Bryopsida</taxon>
        <taxon>Dicranidae</taxon>
        <taxon>Pseudoditrichales</taxon>
        <taxon>Ditrichaceae</taxon>
        <taxon>Ceratodon</taxon>
    </lineage>
</organism>
<protein>
    <submittedName>
        <fullName evidence="1">Uncharacterized protein</fullName>
    </submittedName>
</protein>
<sequence length="82" mass="10018">MECLKWRERQDIVRPRRGHALRMKEGMYRRGTLLCKRMNYMLTNYCLPRTLSCNHCNVRLSLHDMIILFRTDIKYDLQLQSI</sequence>
<dbReference type="Proteomes" id="UP000822688">
    <property type="component" value="Chromosome 11"/>
</dbReference>
<dbReference type="AlphaFoldDB" id="A0A8T0GDR9"/>
<dbReference type="EMBL" id="CM026432">
    <property type="protein sequence ID" value="KAG0557173.1"/>
    <property type="molecule type" value="Genomic_DNA"/>
</dbReference>
<accession>A0A8T0GDR9</accession>
<evidence type="ECO:0000313" key="2">
    <source>
        <dbReference type="Proteomes" id="UP000822688"/>
    </source>
</evidence>
<proteinExistence type="predicted"/>
<reference evidence="1 2" key="1">
    <citation type="submission" date="2020-06" db="EMBL/GenBank/DDBJ databases">
        <title>WGS assembly of Ceratodon purpureus strain R40.</title>
        <authorList>
            <person name="Carey S.B."/>
            <person name="Jenkins J."/>
            <person name="Shu S."/>
            <person name="Lovell J.T."/>
            <person name="Sreedasyam A."/>
            <person name="Maumus F."/>
            <person name="Tiley G.P."/>
            <person name="Fernandez-Pozo N."/>
            <person name="Barry K."/>
            <person name="Chen C."/>
            <person name="Wang M."/>
            <person name="Lipzen A."/>
            <person name="Daum C."/>
            <person name="Saski C.A."/>
            <person name="Payton A.C."/>
            <person name="Mcbreen J.C."/>
            <person name="Conrad R.E."/>
            <person name="Kollar L.M."/>
            <person name="Olsson S."/>
            <person name="Huttunen S."/>
            <person name="Landis J.B."/>
            <person name="Wickett N.J."/>
            <person name="Johnson M.G."/>
            <person name="Rensing S.A."/>
            <person name="Grimwood J."/>
            <person name="Schmutz J."/>
            <person name="Mcdaniel S.F."/>
        </authorList>
    </citation>
    <scope>NUCLEOTIDE SEQUENCE [LARGE SCALE GENOMIC DNA]</scope>
    <source>
        <strain evidence="1 2">R40</strain>
    </source>
</reference>
<comment type="caution">
    <text evidence="1">The sequence shown here is derived from an EMBL/GenBank/DDBJ whole genome shotgun (WGS) entry which is preliminary data.</text>
</comment>